<proteinExistence type="predicted"/>
<dbReference type="SUPFAM" id="SSF50814">
    <property type="entry name" value="Lipocalins"/>
    <property type="match status" value="1"/>
</dbReference>
<dbReference type="EMBL" id="RQTK01000076">
    <property type="protein sequence ID" value="RUS88671.1"/>
    <property type="molecule type" value="Genomic_DNA"/>
</dbReference>
<sequence>MDFQNIFVFLMAFTLSWMFTESEGKCMFPGPAKTFNVTSYYGLWYEAGKIQTAGGAAFEKDCVCTTIQVEPKKSGKPGDCTALNSCRKLTPGGKYLNATGQLTEMSPPGKWKEGFFVIAPKVDYTVIYLDEDFAVEYDCSDFLGLDTNYCIHIMARVPNPDPAKVTDLL</sequence>
<evidence type="ECO:0000313" key="3">
    <source>
        <dbReference type="Proteomes" id="UP000271974"/>
    </source>
</evidence>
<dbReference type="PANTHER" id="PTHR10612:SF62">
    <property type="entry name" value="LIPOCALIN_CYTOSOLIC FATTY-ACID BINDING DOMAIN-CONTAINING PROTEIN"/>
    <property type="match status" value="1"/>
</dbReference>
<dbReference type="GO" id="GO:0006629">
    <property type="term" value="P:lipid metabolic process"/>
    <property type="evidence" value="ECO:0007669"/>
    <property type="project" value="TreeGrafter"/>
</dbReference>
<feature type="chain" id="PRO_5018578833" evidence="1">
    <location>
        <begin position="25"/>
        <end position="169"/>
    </location>
</feature>
<dbReference type="PANTHER" id="PTHR10612">
    <property type="entry name" value="APOLIPOPROTEIN D"/>
    <property type="match status" value="1"/>
</dbReference>
<organism evidence="2 3">
    <name type="scientific">Elysia chlorotica</name>
    <name type="common">Eastern emerald elysia</name>
    <name type="synonym">Sea slug</name>
    <dbReference type="NCBI Taxonomy" id="188477"/>
    <lineage>
        <taxon>Eukaryota</taxon>
        <taxon>Metazoa</taxon>
        <taxon>Spiralia</taxon>
        <taxon>Lophotrochozoa</taxon>
        <taxon>Mollusca</taxon>
        <taxon>Gastropoda</taxon>
        <taxon>Heterobranchia</taxon>
        <taxon>Euthyneura</taxon>
        <taxon>Panpulmonata</taxon>
        <taxon>Sacoglossa</taxon>
        <taxon>Placobranchoidea</taxon>
        <taxon>Plakobranchidae</taxon>
        <taxon>Elysia</taxon>
    </lineage>
</organism>
<dbReference type="InterPro" id="IPR012674">
    <property type="entry name" value="Calycin"/>
</dbReference>
<dbReference type="GO" id="GO:0000302">
    <property type="term" value="P:response to reactive oxygen species"/>
    <property type="evidence" value="ECO:0007669"/>
    <property type="project" value="TreeGrafter"/>
</dbReference>
<dbReference type="OrthoDB" id="10025477at2759"/>
<name>A0A3S0ZXU3_ELYCH</name>
<evidence type="ECO:0000313" key="2">
    <source>
        <dbReference type="EMBL" id="RUS88671.1"/>
    </source>
</evidence>
<dbReference type="Proteomes" id="UP000271974">
    <property type="component" value="Unassembled WGS sequence"/>
</dbReference>
<feature type="signal peptide" evidence="1">
    <location>
        <begin position="1"/>
        <end position="24"/>
    </location>
</feature>
<feature type="non-terminal residue" evidence="2">
    <location>
        <position position="169"/>
    </location>
</feature>
<keyword evidence="1" id="KW-0732">Signal</keyword>
<gene>
    <name evidence="2" type="ORF">EGW08_003566</name>
</gene>
<protein>
    <submittedName>
        <fullName evidence="2">Uncharacterized protein</fullName>
    </submittedName>
</protein>
<keyword evidence="3" id="KW-1185">Reference proteome</keyword>
<comment type="caution">
    <text evidence="2">The sequence shown here is derived from an EMBL/GenBank/DDBJ whole genome shotgun (WGS) entry which is preliminary data.</text>
</comment>
<dbReference type="GO" id="GO:0008289">
    <property type="term" value="F:lipid binding"/>
    <property type="evidence" value="ECO:0007669"/>
    <property type="project" value="UniProtKB-KW"/>
</dbReference>
<evidence type="ECO:0000256" key="1">
    <source>
        <dbReference type="SAM" id="SignalP"/>
    </source>
</evidence>
<dbReference type="AlphaFoldDB" id="A0A3S0ZXU3"/>
<accession>A0A3S0ZXU3</accession>
<dbReference type="GO" id="GO:0005737">
    <property type="term" value="C:cytoplasm"/>
    <property type="evidence" value="ECO:0007669"/>
    <property type="project" value="TreeGrafter"/>
</dbReference>
<dbReference type="Gene3D" id="2.40.128.20">
    <property type="match status" value="1"/>
</dbReference>
<reference evidence="2 3" key="1">
    <citation type="submission" date="2019-01" db="EMBL/GenBank/DDBJ databases">
        <title>A draft genome assembly of the solar-powered sea slug Elysia chlorotica.</title>
        <authorList>
            <person name="Cai H."/>
            <person name="Li Q."/>
            <person name="Fang X."/>
            <person name="Li J."/>
            <person name="Curtis N.E."/>
            <person name="Altenburger A."/>
            <person name="Shibata T."/>
            <person name="Feng M."/>
            <person name="Maeda T."/>
            <person name="Schwartz J.A."/>
            <person name="Shigenobu S."/>
            <person name="Lundholm N."/>
            <person name="Nishiyama T."/>
            <person name="Yang H."/>
            <person name="Hasebe M."/>
            <person name="Li S."/>
            <person name="Pierce S.K."/>
            <person name="Wang J."/>
        </authorList>
    </citation>
    <scope>NUCLEOTIDE SEQUENCE [LARGE SCALE GENOMIC DNA]</scope>
    <source>
        <strain evidence="2">EC2010</strain>
        <tissue evidence="2">Whole organism of an adult</tissue>
    </source>
</reference>